<protein>
    <recommendedName>
        <fullName evidence="3">Major facilitator superfamily (MFS) profile domain-containing protein</fullName>
    </recommendedName>
</protein>
<keyword evidence="1" id="KW-1133">Transmembrane helix</keyword>
<dbReference type="AlphaFoldDB" id="A0A0F9QW10"/>
<keyword evidence="1" id="KW-0472">Membrane</keyword>
<comment type="caution">
    <text evidence="2">The sequence shown here is derived from an EMBL/GenBank/DDBJ whole genome shotgun (WGS) entry which is preliminary data.</text>
</comment>
<name>A0A0F9QW10_9ZZZZ</name>
<feature type="transmembrane region" description="Helical" evidence="1">
    <location>
        <begin position="12"/>
        <end position="33"/>
    </location>
</feature>
<evidence type="ECO:0000313" key="2">
    <source>
        <dbReference type="EMBL" id="KKN41177.1"/>
    </source>
</evidence>
<evidence type="ECO:0008006" key="3">
    <source>
        <dbReference type="Google" id="ProtNLM"/>
    </source>
</evidence>
<gene>
    <name evidence="2" type="ORF">LCGC14_0726070</name>
</gene>
<evidence type="ECO:0000256" key="1">
    <source>
        <dbReference type="SAM" id="Phobius"/>
    </source>
</evidence>
<sequence length="40" mass="4467">MLIEKWGYEKTFAIFGVAAIIGAILICFIWKAGPKTHTVE</sequence>
<dbReference type="EMBL" id="LAZR01001664">
    <property type="protein sequence ID" value="KKN41177.1"/>
    <property type="molecule type" value="Genomic_DNA"/>
</dbReference>
<accession>A0A0F9QW10</accession>
<proteinExistence type="predicted"/>
<organism evidence="2">
    <name type="scientific">marine sediment metagenome</name>
    <dbReference type="NCBI Taxonomy" id="412755"/>
    <lineage>
        <taxon>unclassified sequences</taxon>
        <taxon>metagenomes</taxon>
        <taxon>ecological metagenomes</taxon>
    </lineage>
</organism>
<keyword evidence="1" id="KW-0812">Transmembrane</keyword>
<reference evidence="2" key="1">
    <citation type="journal article" date="2015" name="Nature">
        <title>Complex archaea that bridge the gap between prokaryotes and eukaryotes.</title>
        <authorList>
            <person name="Spang A."/>
            <person name="Saw J.H."/>
            <person name="Jorgensen S.L."/>
            <person name="Zaremba-Niedzwiedzka K."/>
            <person name="Martijn J."/>
            <person name="Lind A.E."/>
            <person name="van Eijk R."/>
            <person name="Schleper C."/>
            <person name="Guy L."/>
            <person name="Ettema T.J."/>
        </authorList>
    </citation>
    <scope>NUCLEOTIDE SEQUENCE</scope>
</reference>